<evidence type="ECO:0000256" key="1">
    <source>
        <dbReference type="SAM" id="MobiDB-lite"/>
    </source>
</evidence>
<dbReference type="EMBL" id="JBHTKH010000010">
    <property type="protein sequence ID" value="MFD1055704.1"/>
    <property type="molecule type" value="Genomic_DNA"/>
</dbReference>
<dbReference type="Pfam" id="PF14013">
    <property type="entry name" value="MT0933_antitox"/>
    <property type="match status" value="1"/>
</dbReference>
<keyword evidence="3" id="KW-1185">Reference proteome</keyword>
<dbReference type="Proteomes" id="UP001597046">
    <property type="component" value="Unassembled WGS sequence"/>
</dbReference>
<proteinExistence type="predicted"/>
<sequence length="127" mass="13494">MSFGEQLKHKADEVHLQEKAKDFGDAVVQMAKAAVSAAAGYAQENRDKVDGALDKASMKIDEKTGGKHADTVTKVRASVDKGIDKLVEHHDTTTATTPTHPAPSVPDDKHSAFDNPNEDDSAAGNLT</sequence>
<reference evidence="3" key="1">
    <citation type="journal article" date="2019" name="Int. J. Syst. Evol. Microbiol.">
        <title>The Global Catalogue of Microorganisms (GCM) 10K type strain sequencing project: providing services to taxonomists for standard genome sequencing and annotation.</title>
        <authorList>
            <consortium name="The Broad Institute Genomics Platform"/>
            <consortium name="The Broad Institute Genome Sequencing Center for Infectious Disease"/>
            <person name="Wu L."/>
            <person name="Ma J."/>
        </authorList>
    </citation>
    <scope>NUCLEOTIDE SEQUENCE [LARGE SCALE GENOMIC DNA]</scope>
    <source>
        <strain evidence="3">CCUG 57508</strain>
    </source>
</reference>
<comment type="caution">
    <text evidence="2">The sequence shown here is derived from an EMBL/GenBank/DDBJ whole genome shotgun (WGS) entry which is preliminary data.</text>
</comment>
<name>A0ABW3N1X0_9MICO</name>
<evidence type="ECO:0000313" key="2">
    <source>
        <dbReference type="EMBL" id="MFD1055704.1"/>
    </source>
</evidence>
<accession>A0ABW3N1X0</accession>
<organism evidence="2 3">
    <name type="scientific">Terrabacter terrigena</name>
    <dbReference type="NCBI Taxonomy" id="574718"/>
    <lineage>
        <taxon>Bacteria</taxon>
        <taxon>Bacillati</taxon>
        <taxon>Actinomycetota</taxon>
        <taxon>Actinomycetes</taxon>
        <taxon>Micrococcales</taxon>
        <taxon>Intrasporangiaceae</taxon>
        <taxon>Terrabacter</taxon>
    </lineage>
</organism>
<feature type="region of interest" description="Disordered" evidence="1">
    <location>
        <begin position="84"/>
        <end position="127"/>
    </location>
</feature>
<protein>
    <submittedName>
        <fullName evidence="2">Antitoxin</fullName>
    </submittedName>
</protein>
<dbReference type="InterPro" id="IPR028037">
    <property type="entry name" value="Antitoxin_Rv0909/MT0933"/>
</dbReference>
<gene>
    <name evidence="2" type="ORF">ACFQ2V_15430</name>
</gene>
<dbReference type="RefSeq" id="WP_386053731.1">
    <property type="nucleotide sequence ID" value="NZ_JBHTKH010000010.1"/>
</dbReference>
<evidence type="ECO:0000313" key="3">
    <source>
        <dbReference type="Proteomes" id="UP001597046"/>
    </source>
</evidence>